<feature type="transmembrane region" description="Helical" evidence="6">
    <location>
        <begin position="20"/>
        <end position="44"/>
    </location>
</feature>
<feature type="transmembrane region" description="Helical" evidence="6">
    <location>
        <begin position="283"/>
        <end position="304"/>
    </location>
</feature>
<evidence type="ECO:0000256" key="6">
    <source>
        <dbReference type="SAM" id="Phobius"/>
    </source>
</evidence>
<evidence type="ECO:0000313" key="9">
    <source>
        <dbReference type="Proteomes" id="UP000799291"/>
    </source>
</evidence>
<accession>A0A6G1JD57</accession>
<dbReference type="PANTHER" id="PTHR23501:SF198">
    <property type="entry name" value="AZOLE RESISTANCE PROTEIN 1-RELATED"/>
    <property type="match status" value="1"/>
</dbReference>
<feature type="transmembrane region" description="Helical" evidence="6">
    <location>
        <begin position="376"/>
        <end position="395"/>
    </location>
</feature>
<dbReference type="FunFam" id="1.20.1250.20:FF:000196">
    <property type="entry name" value="MFS toxin efflux pump (AflT)"/>
    <property type="match status" value="1"/>
</dbReference>
<comment type="subcellular location">
    <subcellularLocation>
        <location evidence="1">Membrane</location>
        <topology evidence="1">Multi-pass membrane protein</topology>
    </subcellularLocation>
</comment>
<keyword evidence="2 6" id="KW-0812">Transmembrane</keyword>
<evidence type="ECO:0000259" key="7">
    <source>
        <dbReference type="PROSITE" id="PS50850"/>
    </source>
</evidence>
<evidence type="ECO:0000256" key="1">
    <source>
        <dbReference type="ARBA" id="ARBA00004141"/>
    </source>
</evidence>
<dbReference type="Proteomes" id="UP000799291">
    <property type="component" value="Unassembled WGS sequence"/>
</dbReference>
<dbReference type="GO" id="GO:0005886">
    <property type="term" value="C:plasma membrane"/>
    <property type="evidence" value="ECO:0007669"/>
    <property type="project" value="TreeGrafter"/>
</dbReference>
<dbReference type="Gene3D" id="1.20.1720.10">
    <property type="entry name" value="Multidrug resistance protein D"/>
    <property type="match status" value="1"/>
</dbReference>
<organism evidence="8 9">
    <name type="scientific">Lentithecium fluviatile CBS 122367</name>
    <dbReference type="NCBI Taxonomy" id="1168545"/>
    <lineage>
        <taxon>Eukaryota</taxon>
        <taxon>Fungi</taxon>
        <taxon>Dikarya</taxon>
        <taxon>Ascomycota</taxon>
        <taxon>Pezizomycotina</taxon>
        <taxon>Dothideomycetes</taxon>
        <taxon>Pleosporomycetidae</taxon>
        <taxon>Pleosporales</taxon>
        <taxon>Massarineae</taxon>
        <taxon>Lentitheciaceae</taxon>
        <taxon>Lentithecium</taxon>
    </lineage>
</organism>
<feature type="transmembrane region" description="Helical" evidence="6">
    <location>
        <begin position="144"/>
        <end position="166"/>
    </location>
</feature>
<proteinExistence type="predicted"/>
<feature type="domain" description="Major facilitator superfamily (MFS) profile" evidence="7">
    <location>
        <begin position="21"/>
        <end position="509"/>
    </location>
</feature>
<name>A0A6G1JD57_9PLEO</name>
<dbReference type="Pfam" id="PF07690">
    <property type="entry name" value="MFS_1"/>
    <property type="match status" value="1"/>
</dbReference>
<dbReference type="FunFam" id="1.20.1720.10:FF:000012">
    <property type="entry name" value="MFS toxin efflux pump (AflT)"/>
    <property type="match status" value="1"/>
</dbReference>
<evidence type="ECO:0000256" key="3">
    <source>
        <dbReference type="ARBA" id="ARBA00022989"/>
    </source>
</evidence>
<evidence type="ECO:0000256" key="5">
    <source>
        <dbReference type="SAM" id="MobiDB-lite"/>
    </source>
</evidence>
<feature type="transmembrane region" description="Helical" evidence="6">
    <location>
        <begin position="244"/>
        <end position="262"/>
    </location>
</feature>
<evidence type="ECO:0000256" key="2">
    <source>
        <dbReference type="ARBA" id="ARBA00022692"/>
    </source>
</evidence>
<keyword evidence="3 6" id="KW-1133">Transmembrane helix</keyword>
<dbReference type="InterPro" id="IPR020846">
    <property type="entry name" value="MFS_dom"/>
</dbReference>
<dbReference type="EMBL" id="MU005573">
    <property type="protein sequence ID" value="KAF2688368.1"/>
    <property type="molecule type" value="Genomic_DNA"/>
</dbReference>
<feature type="region of interest" description="Disordered" evidence="5">
    <location>
        <begin position="514"/>
        <end position="543"/>
    </location>
</feature>
<feature type="transmembrane region" description="Helical" evidence="6">
    <location>
        <begin position="178"/>
        <end position="197"/>
    </location>
</feature>
<dbReference type="InterPro" id="IPR011701">
    <property type="entry name" value="MFS"/>
</dbReference>
<dbReference type="OrthoDB" id="10021397at2759"/>
<keyword evidence="4 6" id="KW-0472">Membrane</keyword>
<feature type="transmembrane region" description="Helical" evidence="6">
    <location>
        <begin position="324"/>
        <end position="343"/>
    </location>
</feature>
<dbReference type="Gene3D" id="1.20.1250.20">
    <property type="entry name" value="MFS general substrate transporter like domains"/>
    <property type="match status" value="1"/>
</dbReference>
<dbReference type="PANTHER" id="PTHR23501">
    <property type="entry name" value="MAJOR FACILITATOR SUPERFAMILY"/>
    <property type="match status" value="1"/>
</dbReference>
<evidence type="ECO:0000256" key="4">
    <source>
        <dbReference type="ARBA" id="ARBA00023136"/>
    </source>
</evidence>
<dbReference type="InterPro" id="IPR036259">
    <property type="entry name" value="MFS_trans_sf"/>
</dbReference>
<keyword evidence="9" id="KW-1185">Reference proteome</keyword>
<feature type="transmembrane region" description="Helical" evidence="6">
    <location>
        <begin position="407"/>
        <end position="429"/>
    </location>
</feature>
<feature type="transmembrane region" description="Helical" evidence="6">
    <location>
        <begin position="209"/>
        <end position="232"/>
    </location>
</feature>
<sequence length="543" mass="58594">MKPPQLTRILIVGSTLQFLIILIALVFAIFTVALDGTIIVTAIPRITDDYKSLGDVGWYGSAFSLPSSVLVPLFGKFYAFFSTKWTFLAALFVFEVGSLISAVASSSVVFIVGRAISGAGSAGIFNGALVTISKTTPMSKRPAYQSIIGGTYAIATITAPVIGGAFTDYVSWRWCFYINLPIGALAAAMLVFVLRLPAPPKHSKTWSQLLWSLDLVGQLLFLPSITCILIALQWAGTTYAWSSARIIALLVVFIVLFIAFVANELYMGDEATVPPRIATKRNVAASSIFSFFNYSQFFIFVYFIPLYFQGVKGVDAQQSGIDTIPLIVANNIASLTSGILTTVFGTYVQYFYLCSVLTSVGAGLMTTWQVYTSSGTWIGCQILSGFGTGLALALPQISVQPSLAPQDIPIGISMTIFCQFFGTALFVSIGNNIVNTKFVDAVRTIGIPGFDANRLVQAGATELRRTVDVEYLPQVLEAYNGSLRWAFRAGVIMAALSIVPALFLEWKNLKKPDEEGAVGASPEGKGAEPLREDVVKVRADTLQ</sequence>
<dbReference type="PROSITE" id="PS50850">
    <property type="entry name" value="MFS"/>
    <property type="match status" value="1"/>
</dbReference>
<feature type="transmembrane region" description="Helical" evidence="6">
    <location>
        <begin position="56"/>
        <end position="75"/>
    </location>
</feature>
<feature type="compositionally biased region" description="Basic and acidic residues" evidence="5">
    <location>
        <begin position="525"/>
        <end position="543"/>
    </location>
</feature>
<protein>
    <submittedName>
        <fullName evidence="8">MFS general substrate transporter</fullName>
    </submittedName>
</protein>
<feature type="transmembrane region" description="Helical" evidence="6">
    <location>
        <begin position="87"/>
        <end position="105"/>
    </location>
</feature>
<reference evidence="8" key="1">
    <citation type="journal article" date="2020" name="Stud. Mycol.">
        <title>101 Dothideomycetes genomes: a test case for predicting lifestyles and emergence of pathogens.</title>
        <authorList>
            <person name="Haridas S."/>
            <person name="Albert R."/>
            <person name="Binder M."/>
            <person name="Bloem J."/>
            <person name="Labutti K."/>
            <person name="Salamov A."/>
            <person name="Andreopoulos B."/>
            <person name="Baker S."/>
            <person name="Barry K."/>
            <person name="Bills G."/>
            <person name="Bluhm B."/>
            <person name="Cannon C."/>
            <person name="Castanera R."/>
            <person name="Culley D."/>
            <person name="Daum C."/>
            <person name="Ezra D."/>
            <person name="Gonzalez J."/>
            <person name="Henrissat B."/>
            <person name="Kuo A."/>
            <person name="Liang C."/>
            <person name="Lipzen A."/>
            <person name="Lutzoni F."/>
            <person name="Magnuson J."/>
            <person name="Mondo S."/>
            <person name="Nolan M."/>
            <person name="Ohm R."/>
            <person name="Pangilinan J."/>
            <person name="Park H.-J."/>
            <person name="Ramirez L."/>
            <person name="Alfaro M."/>
            <person name="Sun H."/>
            <person name="Tritt A."/>
            <person name="Yoshinaga Y."/>
            <person name="Zwiers L.-H."/>
            <person name="Turgeon B."/>
            <person name="Goodwin S."/>
            <person name="Spatafora J."/>
            <person name="Crous P."/>
            <person name="Grigoriev I."/>
        </authorList>
    </citation>
    <scope>NUCLEOTIDE SEQUENCE</scope>
    <source>
        <strain evidence="8">CBS 122367</strain>
    </source>
</reference>
<feature type="transmembrane region" description="Helical" evidence="6">
    <location>
        <begin position="111"/>
        <end position="132"/>
    </location>
</feature>
<dbReference type="AlphaFoldDB" id="A0A6G1JD57"/>
<dbReference type="SUPFAM" id="SSF103473">
    <property type="entry name" value="MFS general substrate transporter"/>
    <property type="match status" value="1"/>
</dbReference>
<dbReference type="GO" id="GO:0022857">
    <property type="term" value="F:transmembrane transporter activity"/>
    <property type="evidence" value="ECO:0007669"/>
    <property type="project" value="InterPro"/>
</dbReference>
<evidence type="ECO:0000313" key="8">
    <source>
        <dbReference type="EMBL" id="KAF2688368.1"/>
    </source>
</evidence>
<dbReference type="CDD" id="cd17502">
    <property type="entry name" value="MFS_Azr1_MDR_like"/>
    <property type="match status" value="1"/>
</dbReference>
<gene>
    <name evidence="8" type="ORF">K458DRAFT_440062</name>
</gene>
<feature type="transmembrane region" description="Helical" evidence="6">
    <location>
        <begin position="485"/>
        <end position="504"/>
    </location>
</feature>